<dbReference type="GO" id="GO:0003677">
    <property type="term" value="F:DNA binding"/>
    <property type="evidence" value="ECO:0007669"/>
    <property type="project" value="InterPro"/>
</dbReference>
<dbReference type="Gene3D" id="1.10.260.40">
    <property type="entry name" value="lambda repressor-like DNA-binding domains"/>
    <property type="match status" value="1"/>
</dbReference>
<protein>
    <submittedName>
        <fullName evidence="1">Putative DNA binding, helix-turn-helix domain containing protein</fullName>
    </submittedName>
</protein>
<organism evidence="1">
    <name type="scientific">viral metagenome</name>
    <dbReference type="NCBI Taxonomy" id="1070528"/>
    <lineage>
        <taxon>unclassified sequences</taxon>
        <taxon>metagenomes</taxon>
        <taxon>organismal metagenomes</taxon>
    </lineage>
</organism>
<dbReference type="InterPro" id="IPR010982">
    <property type="entry name" value="Lambda_DNA-bd_dom_sf"/>
</dbReference>
<reference evidence="1" key="1">
    <citation type="submission" date="2020-03" db="EMBL/GenBank/DDBJ databases">
        <title>The deep terrestrial virosphere.</title>
        <authorList>
            <person name="Holmfeldt K."/>
            <person name="Nilsson E."/>
            <person name="Simone D."/>
            <person name="Lopez-Fernandez M."/>
            <person name="Wu X."/>
            <person name="de Brujin I."/>
            <person name="Lundin D."/>
            <person name="Andersson A."/>
            <person name="Bertilsson S."/>
            <person name="Dopson M."/>
        </authorList>
    </citation>
    <scope>NUCLEOTIDE SEQUENCE</scope>
    <source>
        <strain evidence="1">MM415B02117</strain>
    </source>
</reference>
<sequence length="121" mass="13523">MSQNDLEGKNGLMDLYPFHQGFAKKDIGFVDPSLVVGRSLLVSDEEMRVWIKALRHHLGWKLERMAIACGLKKQSLKNLEQTGRPSGPTLRVLDRLAQDVGFPVHSTMTVRPINGVDGKEV</sequence>
<proteinExistence type="predicted"/>
<dbReference type="SUPFAM" id="SSF47413">
    <property type="entry name" value="lambda repressor-like DNA-binding domains"/>
    <property type="match status" value="1"/>
</dbReference>
<dbReference type="EMBL" id="MT142621">
    <property type="protein sequence ID" value="QJA86188.1"/>
    <property type="molecule type" value="Genomic_DNA"/>
</dbReference>
<evidence type="ECO:0000313" key="1">
    <source>
        <dbReference type="EMBL" id="QJA86188.1"/>
    </source>
</evidence>
<dbReference type="AlphaFoldDB" id="A0A6M3KYC4"/>
<gene>
    <name evidence="1" type="ORF">MM415B02117_0002</name>
</gene>
<name>A0A6M3KYC4_9ZZZZ</name>
<accession>A0A6M3KYC4</accession>